<dbReference type="RefSeq" id="WP_083407937.1">
    <property type="nucleotide sequence ID" value="NZ_LT629971.1"/>
</dbReference>
<evidence type="ECO:0000256" key="1">
    <source>
        <dbReference type="SAM" id="Phobius"/>
    </source>
</evidence>
<protein>
    <submittedName>
        <fullName evidence="2">Uncharacterized protein</fullName>
    </submittedName>
</protein>
<keyword evidence="1" id="KW-0472">Membrane</keyword>
<keyword evidence="1" id="KW-1133">Transmembrane helix</keyword>
<dbReference type="STRING" id="370526.SAMN04489835_3147"/>
<dbReference type="AlphaFoldDB" id="A0A1H6KHR3"/>
<reference evidence="3" key="1">
    <citation type="submission" date="2016-10" db="EMBL/GenBank/DDBJ databases">
        <authorList>
            <person name="Varghese N."/>
            <person name="Submissions S."/>
        </authorList>
    </citation>
    <scope>NUCLEOTIDE SEQUENCE [LARGE SCALE GENOMIC DNA]</scope>
    <source>
        <strain evidence="3">DSM 45405</strain>
    </source>
</reference>
<keyword evidence="3" id="KW-1185">Reference proteome</keyword>
<proteinExistence type="predicted"/>
<evidence type="ECO:0000313" key="2">
    <source>
        <dbReference type="EMBL" id="SEH71057.1"/>
    </source>
</evidence>
<feature type="transmembrane region" description="Helical" evidence="1">
    <location>
        <begin position="45"/>
        <end position="67"/>
    </location>
</feature>
<organism evidence="2 3">
    <name type="scientific">Mycolicibacterium rutilum</name>
    <name type="common">Mycobacterium rutilum</name>
    <dbReference type="NCBI Taxonomy" id="370526"/>
    <lineage>
        <taxon>Bacteria</taxon>
        <taxon>Bacillati</taxon>
        <taxon>Actinomycetota</taxon>
        <taxon>Actinomycetes</taxon>
        <taxon>Mycobacteriales</taxon>
        <taxon>Mycobacteriaceae</taxon>
        <taxon>Mycolicibacterium</taxon>
    </lineage>
</organism>
<feature type="transmembrane region" description="Helical" evidence="1">
    <location>
        <begin position="21"/>
        <end position="39"/>
    </location>
</feature>
<dbReference type="Proteomes" id="UP000182915">
    <property type="component" value="Chromosome I"/>
</dbReference>
<name>A0A1H6KHR3_MYCRU</name>
<dbReference type="OrthoDB" id="4748260at2"/>
<evidence type="ECO:0000313" key="3">
    <source>
        <dbReference type="Proteomes" id="UP000182915"/>
    </source>
</evidence>
<gene>
    <name evidence="2" type="ORF">SAMN04489835_3147</name>
</gene>
<sequence length="72" mass="7494">MREHALAPAENQSVEALATTGLFLIFTSVIAVAVFLASWSASDTAMAALSGTIAALSFVLSMVCFAVQSRDN</sequence>
<accession>A0A1H6KHR3</accession>
<dbReference type="EMBL" id="LT629971">
    <property type="protein sequence ID" value="SEH71057.1"/>
    <property type="molecule type" value="Genomic_DNA"/>
</dbReference>
<keyword evidence="1" id="KW-0812">Transmembrane</keyword>